<proteinExistence type="predicted"/>
<organism evidence="2 3">
    <name type="scientific">Enterobacter phage IME278</name>
    <dbReference type="NCBI Taxonomy" id="2829366"/>
    <lineage>
        <taxon>Viruses</taxon>
        <taxon>Duplodnaviria</taxon>
        <taxon>Heunggongvirae</taxon>
        <taxon>Uroviricota</taxon>
        <taxon>Caudoviricetes</taxon>
        <taxon>Autographivirales</taxon>
        <taxon>Autotranscriptaviridae</taxon>
        <taxon>Studiervirinae</taxon>
        <taxon>Kayfunavirus</taxon>
        <taxon>Kayfunavirus IME278</taxon>
    </lineage>
</organism>
<dbReference type="Pfam" id="PF25755">
    <property type="entry name" value="Phage_T3_1_05"/>
    <property type="match status" value="1"/>
</dbReference>
<dbReference type="EMBL" id="MW748991">
    <property type="protein sequence ID" value="QUE30087.1"/>
    <property type="molecule type" value="Genomic_DNA"/>
</dbReference>
<dbReference type="InterPro" id="IPR058006">
    <property type="entry name" value="1.05"/>
</dbReference>
<sequence>MAGLLSSVHFNSAQKRLITMFNRKLKARIASLEATVQRQDHNLELANREQARLRAKIQKAEEKREVEPFRVKRMVGLKLRALFNGLYQPTEFKTGPGPCGKTVTHFTTSRTERELTIHQHHTDGSQKDFEYRLSDIDGRIQYDYEQVKVYGEEAERERALQAFVRARPRVVI</sequence>
<dbReference type="Proteomes" id="UP000679984">
    <property type="component" value="Segment"/>
</dbReference>
<evidence type="ECO:0000256" key="1">
    <source>
        <dbReference type="SAM" id="Coils"/>
    </source>
</evidence>
<keyword evidence="3" id="KW-1185">Reference proteome</keyword>
<feature type="coiled-coil region" evidence="1">
    <location>
        <begin position="22"/>
        <end position="63"/>
    </location>
</feature>
<name>A0A8T8JGK3_9CAUD</name>
<reference evidence="2 3" key="1">
    <citation type="submission" date="2021-03" db="EMBL/GenBank/DDBJ databases">
        <authorList>
            <person name="Tong Y."/>
            <person name="Li F."/>
            <person name="Tian F."/>
            <person name="Li J."/>
        </authorList>
    </citation>
    <scope>NUCLEOTIDE SEQUENCE [LARGE SCALE GENOMIC DNA]</scope>
</reference>
<accession>A0A8T8JGK3</accession>
<evidence type="ECO:0000313" key="2">
    <source>
        <dbReference type="EMBL" id="QUE30087.1"/>
    </source>
</evidence>
<protein>
    <submittedName>
        <fullName evidence="2">Microtubule-binding protein</fullName>
    </submittedName>
</protein>
<evidence type="ECO:0000313" key="3">
    <source>
        <dbReference type="Proteomes" id="UP000679984"/>
    </source>
</evidence>
<keyword evidence="1" id="KW-0175">Coiled coil</keyword>